<dbReference type="EMBL" id="LYVF01000111">
    <property type="protein sequence ID" value="OAT83509.1"/>
    <property type="molecule type" value="Genomic_DNA"/>
</dbReference>
<evidence type="ECO:0000313" key="2">
    <source>
        <dbReference type="Proteomes" id="UP000078532"/>
    </source>
</evidence>
<reference evidence="1 2" key="1">
    <citation type="submission" date="2016-04" db="EMBL/GenBank/DDBJ databases">
        <authorList>
            <person name="Evans L.H."/>
            <person name="Alamgir A."/>
            <person name="Owens N."/>
            <person name="Weber N.D."/>
            <person name="Virtaneva K."/>
            <person name="Barbian K."/>
            <person name="Babar A."/>
            <person name="Rosenke K."/>
        </authorList>
    </citation>
    <scope>NUCLEOTIDE SEQUENCE [LARGE SCALE GENOMIC DNA]</scope>
    <source>
        <strain evidence="1 2">LMa1</strain>
    </source>
</reference>
<dbReference type="OrthoDB" id="1726559at2"/>
<accession>A0A1B7LFT6</accession>
<dbReference type="AlphaFoldDB" id="A0A1B7LFT6"/>
<dbReference type="Proteomes" id="UP000078532">
    <property type="component" value="Unassembled WGS sequence"/>
</dbReference>
<proteinExistence type="predicted"/>
<comment type="caution">
    <text evidence="1">The sequence shown here is derived from an EMBL/GenBank/DDBJ whole genome shotgun (WGS) entry which is preliminary data.</text>
</comment>
<keyword evidence="2" id="KW-1185">Reference proteome</keyword>
<dbReference type="STRING" id="1838280.A6M21_08135"/>
<organism evidence="1 2">
    <name type="scientific">Desulfotomaculum copahuensis</name>
    <dbReference type="NCBI Taxonomy" id="1838280"/>
    <lineage>
        <taxon>Bacteria</taxon>
        <taxon>Bacillati</taxon>
        <taxon>Bacillota</taxon>
        <taxon>Clostridia</taxon>
        <taxon>Eubacteriales</taxon>
        <taxon>Desulfotomaculaceae</taxon>
        <taxon>Desulfotomaculum</taxon>
    </lineage>
</organism>
<protein>
    <submittedName>
        <fullName evidence="1">Uncharacterized protein</fullName>
    </submittedName>
</protein>
<name>A0A1B7LFT6_9FIRM</name>
<gene>
    <name evidence="1" type="ORF">A6M21_08135</name>
</gene>
<sequence>MVYLRYNDLGVVNMVVAREQVKALVDRLSDEQVKALWVILNAMAWPEVEVSPEDEADIKEGLADLEAGRKVSAEDAWKQLGI</sequence>
<evidence type="ECO:0000313" key="1">
    <source>
        <dbReference type="EMBL" id="OAT83509.1"/>
    </source>
</evidence>